<accession>A0A2G4SYR7</accession>
<name>A0A2G4SYR7_RHIZD</name>
<dbReference type="Proteomes" id="UP000242254">
    <property type="component" value="Unassembled WGS sequence"/>
</dbReference>
<protein>
    <submittedName>
        <fullName evidence="1">Uncharacterized protein</fullName>
    </submittedName>
</protein>
<sequence>MATTIHNLPIEIIKEIFLQLSRRTHTHVCKHCLTLGKNPCRCWQLDLLTVALVCSHWYSIASHVIQITERAQLPWMQLLNLTDQQRSYPLRSKLINLLNESRRRSLFFHLRVRHLVIDFKTFGITEKPKLKKADKTSDVMKLLQLCPSTERLDIIYDASFVSFVTNERSRQLFSTKITSLAQCIHENNHQIRRLDLVGYNPFQRCPCCAGKCWDGHLSPLLKCLPSLHTLVLQHVLPSREVLETLATHSCLERIVLYRSIVTIPLKRIRQTDCTQQRMTTISHIPDCLWKQVKIIEIYEDIEDVTHWPAQRYMLELVERVGSRLESFVLQFATKETNEARMSRLDQPSDNNEFNFSQSSPLLKLKIKCGESLKQISLVNVPEVLL</sequence>
<dbReference type="GeneID" id="35444742"/>
<evidence type="ECO:0000313" key="2">
    <source>
        <dbReference type="Proteomes" id="UP000242254"/>
    </source>
</evidence>
<evidence type="ECO:0000313" key="1">
    <source>
        <dbReference type="EMBL" id="PHZ13919.1"/>
    </source>
</evidence>
<keyword evidence="2" id="KW-1185">Reference proteome</keyword>
<dbReference type="RefSeq" id="XP_023467627.1">
    <property type="nucleotide sequence ID" value="XM_023613753.1"/>
</dbReference>
<organism evidence="1 2">
    <name type="scientific">Rhizopus microsporus ATCC 52813</name>
    <dbReference type="NCBI Taxonomy" id="1340429"/>
    <lineage>
        <taxon>Eukaryota</taxon>
        <taxon>Fungi</taxon>
        <taxon>Fungi incertae sedis</taxon>
        <taxon>Mucoromycota</taxon>
        <taxon>Mucoromycotina</taxon>
        <taxon>Mucoromycetes</taxon>
        <taxon>Mucorales</taxon>
        <taxon>Mucorineae</taxon>
        <taxon>Rhizopodaceae</taxon>
        <taxon>Rhizopus</taxon>
    </lineage>
</organism>
<dbReference type="EMBL" id="KZ303846">
    <property type="protein sequence ID" value="PHZ13919.1"/>
    <property type="molecule type" value="Genomic_DNA"/>
</dbReference>
<proteinExistence type="predicted"/>
<dbReference type="AlphaFoldDB" id="A0A2G4SYR7"/>
<gene>
    <name evidence="1" type="ORF">RHIMIDRAFT_290712</name>
</gene>
<reference evidence="1 2" key="1">
    <citation type="journal article" date="2016" name="Proc. Natl. Acad. Sci. U.S.A.">
        <title>Lipid metabolic changes in an early divergent fungus govern the establishment of a mutualistic symbiosis with endobacteria.</title>
        <authorList>
            <person name="Lastovetsky O.A."/>
            <person name="Gaspar M.L."/>
            <person name="Mondo S.J."/>
            <person name="LaButti K.M."/>
            <person name="Sandor L."/>
            <person name="Grigoriev I.V."/>
            <person name="Henry S.A."/>
            <person name="Pawlowska T.E."/>
        </authorList>
    </citation>
    <scope>NUCLEOTIDE SEQUENCE [LARGE SCALE GENOMIC DNA]</scope>
    <source>
        <strain evidence="1 2">ATCC 52813</strain>
    </source>
</reference>